<dbReference type="Proteomes" id="UP000775547">
    <property type="component" value="Unassembled WGS sequence"/>
</dbReference>
<evidence type="ECO:0000313" key="3">
    <source>
        <dbReference type="Proteomes" id="UP000775547"/>
    </source>
</evidence>
<evidence type="ECO:0000256" key="1">
    <source>
        <dbReference type="SAM" id="MobiDB-lite"/>
    </source>
</evidence>
<reference evidence="2" key="2">
    <citation type="submission" date="2021-10" db="EMBL/GenBank/DDBJ databases">
        <title>Phylogenomics reveals ancestral predisposition of the termite-cultivated fungus Termitomyces towards a domesticated lifestyle.</title>
        <authorList>
            <person name="Auxier B."/>
            <person name="Grum-Grzhimaylo A."/>
            <person name="Cardenas M.E."/>
            <person name="Lodge J.D."/>
            <person name="Laessoe T."/>
            <person name="Pedersen O."/>
            <person name="Smith M.E."/>
            <person name="Kuyper T.W."/>
            <person name="Franco-Molano E.A."/>
            <person name="Baroni T.J."/>
            <person name="Aanen D.K."/>
        </authorList>
    </citation>
    <scope>NUCLEOTIDE SEQUENCE</scope>
    <source>
        <strain evidence="2">AP01</strain>
        <tissue evidence="2">Mycelium</tissue>
    </source>
</reference>
<sequence>MSSRLDPELGSPESFGFLLYQHNTLFHDVKAAKASGNFERIWKLCIELARSPTFPPLAEPERVPEILSSIRSSISALVTGTAEVSPWSFEHIPAELAIQLPDRNLRCTSDFGNTPPMLIYDLGKFQKDPILNKRVKSIFCKGQNTFLNNLPPPNSLGFQFLLERNQEMSNQRFSLVLLVHLFVFREFLKAMQTSDDKPTHDHKRRWFLAQWWHAFLDPGRGTTSMSDAYMKLYDCLEDETLNSINTMLSEVAADVASLLPGAIVAEGLFIAIDEANVGVKLLRKAFHGDTGHHPVLKEVIRIWKERLTVLGVPITFIIAGTEISKQHFPQSSPEWSTWKWTSNTGAFDDQSIQRRYVAAFLPPALTASKTGELLLQHIWNWCRARQMQLDGGASNLHLDELLNAFERLPQGLPTGGQLSILRTIACFPSQPSLPRNVAQRMKSPLVAVLNTESFISGTEAVCAPEIVEGLIASIHGKRRTFADDLSTPIEKQKAQVTEKSKDGTIAPPSSKRVKKAPQGKVQGVDEALGQDVDTTRLPLLFKNTMQHITERLTKIVAQTAAAASGGSGCPLIVPWYPAFDDVTPEIKRHIQSLRIPNLYGNPYILLHGLCEPRGSEDPQKSVQLSRIARVFLRGSVKKHSYVVNRMIQVSALLIRIEEFCSTRQALAKQDSYSKAFALTGAYTSLATTTLRAR</sequence>
<name>A0A9P7KAB9_9AGAR</name>
<feature type="region of interest" description="Disordered" evidence="1">
    <location>
        <begin position="488"/>
        <end position="527"/>
    </location>
</feature>
<accession>A0A9P7KAB9</accession>
<protein>
    <submittedName>
        <fullName evidence="2">Uncharacterized protein</fullName>
    </submittedName>
</protein>
<organism evidence="2 3">
    <name type="scientific">Asterophora parasitica</name>
    <dbReference type="NCBI Taxonomy" id="117018"/>
    <lineage>
        <taxon>Eukaryota</taxon>
        <taxon>Fungi</taxon>
        <taxon>Dikarya</taxon>
        <taxon>Basidiomycota</taxon>
        <taxon>Agaricomycotina</taxon>
        <taxon>Agaricomycetes</taxon>
        <taxon>Agaricomycetidae</taxon>
        <taxon>Agaricales</taxon>
        <taxon>Tricholomatineae</taxon>
        <taxon>Lyophyllaceae</taxon>
        <taxon>Asterophora</taxon>
    </lineage>
</organism>
<evidence type="ECO:0000313" key="2">
    <source>
        <dbReference type="EMBL" id="KAG5641760.1"/>
    </source>
</evidence>
<dbReference type="OrthoDB" id="2393824at2759"/>
<proteinExistence type="predicted"/>
<reference evidence="2" key="1">
    <citation type="submission" date="2020-07" db="EMBL/GenBank/DDBJ databases">
        <authorList>
            <person name="Nieuwenhuis M."/>
            <person name="Van De Peppel L.J.J."/>
        </authorList>
    </citation>
    <scope>NUCLEOTIDE SEQUENCE</scope>
    <source>
        <strain evidence="2">AP01</strain>
        <tissue evidence="2">Mycelium</tissue>
    </source>
</reference>
<gene>
    <name evidence="2" type="ORF">DXG03_004272</name>
</gene>
<dbReference type="AlphaFoldDB" id="A0A9P7KAB9"/>
<comment type="caution">
    <text evidence="2">The sequence shown here is derived from an EMBL/GenBank/DDBJ whole genome shotgun (WGS) entry which is preliminary data.</text>
</comment>
<feature type="compositionally biased region" description="Basic and acidic residues" evidence="1">
    <location>
        <begin position="490"/>
        <end position="502"/>
    </location>
</feature>
<dbReference type="EMBL" id="JABCKV010000252">
    <property type="protein sequence ID" value="KAG5641760.1"/>
    <property type="molecule type" value="Genomic_DNA"/>
</dbReference>
<keyword evidence="3" id="KW-1185">Reference proteome</keyword>